<evidence type="ECO:0000313" key="5">
    <source>
        <dbReference type="Proteomes" id="UP000009234"/>
    </source>
</evidence>
<feature type="domain" description="Thioredoxin" evidence="3">
    <location>
        <begin position="108"/>
        <end position="245"/>
    </location>
</feature>
<feature type="chain" id="PRO_5039659781" evidence="2">
    <location>
        <begin position="25"/>
        <end position="245"/>
    </location>
</feature>
<dbReference type="GO" id="GO:0016491">
    <property type="term" value="F:oxidoreductase activity"/>
    <property type="evidence" value="ECO:0007669"/>
    <property type="project" value="InterPro"/>
</dbReference>
<protein>
    <submittedName>
        <fullName evidence="4">Redoxin domain protein</fullName>
    </submittedName>
</protein>
<dbReference type="InterPro" id="IPR050553">
    <property type="entry name" value="Thioredoxin_ResA/DsbE_sf"/>
</dbReference>
<dbReference type="KEGG" id="dru:Desru_2810"/>
<sequence length="245" mass="25711">MRQKIALLIFAVLFSIGLSGCDNAPSQPESSQNTPGITEPGKAATPGAPETPTANPGEVKTPATTPDPVSADSTAVEAPASPNSGSGSAPQEPKTPGQPTLPKGPISLNEGDTLPEFVLPTLAGGSVTASSMVTQHKLTMINFWATTCGYCIGELPVLEELNKKYKSKKVAVIGVLLDPSREKQAREILKEEGSTFPQLKDDGSFARHIFGVPQAIIVDSSGRILEVVVGARSLEQFSDIIEKHL</sequence>
<feature type="signal peptide" evidence="2">
    <location>
        <begin position="1"/>
        <end position="24"/>
    </location>
</feature>
<dbReference type="CDD" id="cd02966">
    <property type="entry name" value="TlpA_like_family"/>
    <property type="match status" value="1"/>
</dbReference>
<dbReference type="InterPro" id="IPR013740">
    <property type="entry name" value="Redoxin"/>
</dbReference>
<dbReference type="Pfam" id="PF08534">
    <property type="entry name" value="Redoxin"/>
    <property type="match status" value="1"/>
</dbReference>
<reference evidence="4 5" key="2">
    <citation type="journal article" date="2012" name="Stand. Genomic Sci.">
        <title>Complete genome sequence of the sulfate-reducing firmicute Desulfotomaculum ruminis type strain (DL(T)).</title>
        <authorList>
            <person name="Spring S."/>
            <person name="Visser M."/>
            <person name="Lu M."/>
            <person name="Copeland A."/>
            <person name="Lapidus A."/>
            <person name="Lucas S."/>
            <person name="Cheng J.F."/>
            <person name="Han C."/>
            <person name="Tapia R."/>
            <person name="Goodwin L.A."/>
            <person name="Pitluck S."/>
            <person name="Ivanova N."/>
            <person name="Land M."/>
            <person name="Hauser L."/>
            <person name="Larimer F."/>
            <person name="Rohde M."/>
            <person name="Goker M."/>
            <person name="Detter J.C."/>
            <person name="Kyrpides N.C."/>
            <person name="Woyke T."/>
            <person name="Schaap P.J."/>
            <person name="Plugge C.M."/>
            <person name="Muyzer G."/>
            <person name="Kuever J."/>
            <person name="Pereira I.A."/>
            <person name="Parshina S.N."/>
            <person name="Bernier-Latmani R."/>
            <person name="Stams A.J."/>
            <person name="Klenk H.P."/>
        </authorList>
    </citation>
    <scope>NUCLEOTIDE SEQUENCE [LARGE SCALE GENOMIC DNA]</scope>
    <source>
        <strain evidence="5">ATCC 23193 / DSM 2154 / NCIB 8452 / DL</strain>
    </source>
</reference>
<dbReference type="PROSITE" id="PS51352">
    <property type="entry name" value="THIOREDOXIN_2"/>
    <property type="match status" value="1"/>
</dbReference>
<accession>F6DS00</accession>
<evidence type="ECO:0000256" key="1">
    <source>
        <dbReference type="SAM" id="MobiDB-lite"/>
    </source>
</evidence>
<keyword evidence="5" id="KW-1185">Reference proteome</keyword>
<evidence type="ECO:0000256" key="2">
    <source>
        <dbReference type="SAM" id="SignalP"/>
    </source>
</evidence>
<name>F6DS00_DESRL</name>
<keyword evidence="2" id="KW-0732">Signal</keyword>
<dbReference type="InterPro" id="IPR036249">
    <property type="entry name" value="Thioredoxin-like_sf"/>
</dbReference>
<feature type="compositionally biased region" description="Polar residues" evidence="1">
    <location>
        <begin position="24"/>
        <end position="36"/>
    </location>
</feature>
<organism evidence="4 5">
    <name type="scientific">Desulforamulus ruminis (strain ATCC 23193 / DSM 2154 / NCIMB 8452 / DL)</name>
    <name type="common">Desulfotomaculum ruminis</name>
    <dbReference type="NCBI Taxonomy" id="696281"/>
    <lineage>
        <taxon>Bacteria</taxon>
        <taxon>Bacillati</taxon>
        <taxon>Bacillota</taxon>
        <taxon>Clostridia</taxon>
        <taxon>Eubacteriales</taxon>
        <taxon>Peptococcaceae</taxon>
        <taxon>Desulforamulus</taxon>
    </lineage>
</organism>
<dbReference type="RefSeq" id="WP_013842776.1">
    <property type="nucleotide sequence ID" value="NC_015589.1"/>
</dbReference>
<dbReference type="PANTHER" id="PTHR42852:SF13">
    <property type="entry name" value="PROTEIN DIPZ"/>
    <property type="match status" value="1"/>
</dbReference>
<dbReference type="InterPro" id="IPR013766">
    <property type="entry name" value="Thioredoxin_domain"/>
</dbReference>
<proteinExistence type="predicted"/>
<feature type="region of interest" description="Disordered" evidence="1">
    <location>
        <begin position="22"/>
        <end position="112"/>
    </location>
</feature>
<reference evidence="5" key="1">
    <citation type="submission" date="2011-05" db="EMBL/GenBank/DDBJ databases">
        <title>Complete sequence of Desulfotomaculum ruminis DSM 2154.</title>
        <authorList>
            <person name="Lucas S."/>
            <person name="Copeland A."/>
            <person name="Lapidus A."/>
            <person name="Cheng J.-F."/>
            <person name="Goodwin L."/>
            <person name="Pitluck S."/>
            <person name="Lu M."/>
            <person name="Detter J.C."/>
            <person name="Han C."/>
            <person name="Tapia R."/>
            <person name="Land M."/>
            <person name="Hauser L."/>
            <person name="Kyrpides N."/>
            <person name="Ivanova N."/>
            <person name="Mikhailova N."/>
            <person name="Pagani I."/>
            <person name="Stams A.J.M."/>
            <person name="Plugge C.M."/>
            <person name="Muyzer G."/>
            <person name="Kuever J."/>
            <person name="Parshina S.N."/>
            <person name="Ivanova A.E."/>
            <person name="Nazina T.N."/>
            <person name="Brambilla E."/>
            <person name="Spring S."/>
            <person name="Klenk H.-P."/>
            <person name="Woyke T."/>
        </authorList>
    </citation>
    <scope>NUCLEOTIDE SEQUENCE [LARGE SCALE GENOMIC DNA]</scope>
    <source>
        <strain evidence="5">ATCC 23193 / DSM 2154 / NCIB 8452 / DL</strain>
    </source>
</reference>
<dbReference type="eggNOG" id="COG0526">
    <property type="taxonomic scope" value="Bacteria"/>
</dbReference>
<dbReference type="Gene3D" id="3.40.30.10">
    <property type="entry name" value="Glutaredoxin"/>
    <property type="match status" value="1"/>
</dbReference>
<dbReference type="PROSITE" id="PS51257">
    <property type="entry name" value="PROKAR_LIPOPROTEIN"/>
    <property type="match status" value="1"/>
</dbReference>
<evidence type="ECO:0000259" key="3">
    <source>
        <dbReference type="PROSITE" id="PS51352"/>
    </source>
</evidence>
<dbReference type="SUPFAM" id="SSF52833">
    <property type="entry name" value="Thioredoxin-like"/>
    <property type="match status" value="1"/>
</dbReference>
<dbReference type="Proteomes" id="UP000009234">
    <property type="component" value="Chromosome"/>
</dbReference>
<feature type="compositionally biased region" description="Low complexity" evidence="1">
    <location>
        <begin position="78"/>
        <end position="90"/>
    </location>
</feature>
<dbReference type="STRING" id="696281.Desru_2810"/>
<evidence type="ECO:0000313" key="4">
    <source>
        <dbReference type="EMBL" id="AEG61024.1"/>
    </source>
</evidence>
<feature type="compositionally biased region" description="Low complexity" evidence="1">
    <location>
        <begin position="38"/>
        <end position="54"/>
    </location>
</feature>
<dbReference type="AlphaFoldDB" id="F6DS00"/>
<gene>
    <name evidence="4" type="ordered locus">Desru_2810</name>
</gene>
<dbReference type="PROSITE" id="PS51354">
    <property type="entry name" value="GLUTAREDOXIN_2"/>
    <property type="match status" value="1"/>
</dbReference>
<dbReference type="HOGENOM" id="CLU_1132179_0_0_9"/>
<dbReference type="EMBL" id="CP002780">
    <property type="protein sequence ID" value="AEG61024.1"/>
    <property type="molecule type" value="Genomic_DNA"/>
</dbReference>
<dbReference type="PANTHER" id="PTHR42852">
    <property type="entry name" value="THIOL:DISULFIDE INTERCHANGE PROTEIN DSBE"/>
    <property type="match status" value="1"/>
</dbReference>